<organism evidence="1 2">
    <name type="scientific">Cinchona calisaya</name>
    <dbReference type="NCBI Taxonomy" id="153742"/>
    <lineage>
        <taxon>Eukaryota</taxon>
        <taxon>Viridiplantae</taxon>
        <taxon>Streptophyta</taxon>
        <taxon>Embryophyta</taxon>
        <taxon>Tracheophyta</taxon>
        <taxon>Spermatophyta</taxon>
        <taxon>Magnoliopsida</taxon>
        <taxon>eudicotyledons</taxon>
        <taxon>Gunneridae</taxon>
        <taxon>Pentapetalae</taxon>
        <taxon>asterids</taxon>
        <taxon>lamiids</taxon>
        <taxon>Gentianales</taxon>
        <taxon>Rubiaceae</taxon>
        <taxon>Cinchonoideae</taxon>
        <taxon>Cinchoneae</taxon>
        <taxon>Cinchona</taxon>
    </lineage>
</organism>
<gene>
    <name evidence="1" type="ORF">ACH5RR_000700</name>
</gene>
<dbReference type="EMBL" id="JBJUIK010000001">
    <property type="protein sequence ID" value="KAL3537334.1"/>
    <property type="molecule type" value="Genomic_DNA"/>
</dbReference>
<comment type="caution">
    <text evidence="1">The sequence shown here is derived from an EMBL/GenBank/DDBJ whole genome shotgun (WGS) entry which is preliminary data.</text>
</comment>
<evidence type="ECO:0000313" key="1">
    <source>
        <dbReference type="EMBL" id="KAL3537334.1"/>
    </source>
</evidence>
<reference evidence="1 2" key="1">
    <citation type="submission" date="2024-11" db="EMBL/GenBank/DDBJ databases">
        <title>A near-complete genome assembly of Cinchona calisaya.</title>
        <authorList>
            <person name="Lian D.C."/>
            <person name="Zhao X.W."/>
            <person name="Wei L."/>
        </authorList>
    </citation>
    <scope>NUCLEOTIDE SEQUENCE [LARGE SCALE GENOMIC DNA]</scope>
    <source>
        <tissue evidence="1">Nenye</tissue>
    </source>
</reference>
<keyword evidence="2" id="KW-1185">Reference proteome</keyword>
<dbReference type="Proteomes" id="UP001630127">
    <property type="component" value="Unassembled WGS sequence"/>
</dbReference>
<sequence length="93" mass="10454">METKHSKDDAIVLPVANFGNPKSGFHCLKNKPPRQPLESNSCLDSNMGFRAPLPRLELSAKLRDFLDYLSKLVFSMSDVKKADVLTDPRVPRL</sequence>
<dbReference type="AlphaFoldDB" id="A0ABD3B2G3"/>
<accession>A0ABD3B2G3</accession>
<evidence type="ECO:0000313" key="2">
    <source>
        <dbReference type="Proteomes" id="UP001630127"/>
    </source>
</evidence>
<name>A0ABD3B2G3_9GENT</name>
<proteinExistence type="predicted"/>
<protein>
    <submittedName>
        <fullName evidence="1">Uncharacterized protein</fullName>
    </submittedName>
</protein>